<dbReference type="AlphaFoldDB" id="A0A0C2D3H5"/>
<sequence length="206" mass="21918">MLWRMSGGLQRVVVGTCVIAPAVGCGGGDETAPVLVEAAFEDPSTLVLTFSEPIASVVDVDPVTHFRLGSAFALEALDLTVYYDLSHHFGGGFPGSGGDASGPWQRHGFTVVSRVEHGDDPSQLRLSISYPIIYYVCDNLALASEMGIPAGIHLHYAQAGFPRVTDEAGNPLADIGAWWVAASFSTTQPGEFPELDMRMPIPCPEL</sequence>
<protein>
    <submittedName>
        <fullName evidence="1">Uncharacterized protein</fullName>
    </submittedName>
</protein>
<proteinExistence type="predicted"/>
<name>A0A0C2D3H5_9BACT</name>
<evidence type="ECO:0000313" key="1">
    <source>
        <dbReference type="EMBL" id="KIG16285.1"/>
    </source>
</evidence>
<accession>A0A0C2D3H5</accession>
<dbReference type="Proteomes" id="UP000031599">
    <property type="component" value="Unassembled WGS sequence"/>
</dbReference>
<dbReference type="EMBL" id="JMCC02000040">
    <property type="protein sequence ID" value="KIG16285.1"/>
    <property type="molecule type" value="Genomic_DNA"/>
</dbReference>
<comment type="caution">
    <text evidence="1">The sequence shown here is derived from an EMBL/GenBank/DDBJ whole genome shotgun (WGS) entry which is preliminary data.</text>
</comment>
<organism evidence="1 2">
    <name type="scientific">Enhygromyxa salina</name>
    <dbReference type="NCBI Taxonomy" id="215803"/>
    <lineage>
        <taxon>Bacteria</taxon>
        <taxon>Pseudomonadati</taxon>
        <taxon>Myxococcota</taxon>
        <taxon>Polyangia</taxon>
        <taxon>Nannocystales</taxon>
        <taxon>Nannocystaceae</taxon>
        <taxon>Enhygromyxa</taxon>
    </lineage>
</organism>
<reference evidence="1 2" key="1">
    <citation type="submission" date="2014-12" db="EMBL/GenBank/DDBJ databases">
        <title>Genome assembly of Enhygromyxa salina DSM 15201.</title>
        <authorList>
            <person name="Sharma G."/>
            <person name="Subramanian S."/>
        </authorList>
    </citation>
    <scope>NUCLEOTIDE SEQUENCE [LARGE SCALE GENOMIC DNA]</scope>
    <source>
        <strain evidence="1 2">DSM 15201</strain>
    </source>
</reference>
<gene>
    <name evidence="1" type="ORF">DB30_04745</name>
</gene>
<evidence type="ECO:0000313" key="2">
    <source>
        <dbReference type="Proteomes" id="UP000031599"/>
    </source>
</evidence>